<dbReference type="EMBL" id="WURB01000047">
    <property type="protein sequence ID" value="MXQ14798.1"/>
    <property type="molecule type" value="Genomic_DNA"/>
</dbReference>
<dbReference type="AlphaFoldDB" id="A0A7X3MWY2"/>
<evidence type="ECO:0000313" key="3">
    <source>
        <dbReference type="Proteomes" id="UP000436483"/>
    </source>
</evidence>
<reference evidence="2 3" key="2">
    <citation type="submission" date="2020-01" db="EMBL/GenBank/DDBJ databases">
        <title>Microvirga sp. nov., an arsenate reduction bacterium isolated from Tibet hotspring sediments.</title>
        <authorList>
            <person name="Xian W.-D."/>
            <person name="Li W.-J."/>
        </authorList>
    </citation>
    <scope>NUCLEOTIDE SEQUENCE [LARGE SCALE GENOMIC DNA]</scope>
    <source>
        <strain evidence="2 3">KCTC 23863</strain>
    </source>
</reference>
<comment type="caution">
    <text evidence="2">The sequence shown here is derived from an EMBL/GenBank/DDBJ whole genome shotgun (WGS) entry which is preliminary data.</text>
</comment>
<accession>A0A7X3MWY2</accession>
<gene>
    <name evidence="2" type="ORF">GR328_25790</name>
</gene>
<organism evidence="2 3">
    <name type="scientific">Microvirga makkahensis</name>
    <dbReference type="NCBI Taxonomy" id="1128670"/>
    <lineage>
        <taxon>Bacteria</taxon>
        <taxon>Pseudomonadati</taxon>
        <taxon>Pseudomonadota</taxon>
        <taxon>Alphaproteobacteria</taxon>
        <taxon>Hyphomicrobiales</taxon>
        <taxon>Methylobacteriaceae</taxon>
        <taxon>Microvirga</taxon>
    </lineage>
</organism>
<proteinExistence type="predicted"/>
<evidence type="ECO:0000256" key="1">
    <source>
        <dbReference type="SAM" id="MobiDB-lite"/>
    </source>
</evidence>
<name>A0A7X3MWY2_9HYPH</name>
<dbReference type="Proteomes" id="UP000436483">
    <property type="component" value="Unassembled WGS sequence"/>
</dbReference>
<dbReference type="InterPro" id="IPR021327">
    <property type="entry name" value="DUF2934"/>
</dbReference>
<sequence>MAGDRRRAVDSREVKIRVRAYEIWRRQGRNGDPADHWREAEHELKAQEAADTLQGRSGATVEETPPVEAAEALELAGNSPGKSKPSHRSSKG</sequence>
<protein>
    <submittedName>
        <fullName evidence="2">DUF2934 domain-containing protein</fullName>
    </submittedName>
</protein>
<dbReference type="OrthoDB" id="9811127at2"/>
<dbReference type="Pfam" id="PF11154">
    <property type="entry name" value="DUF2934"/>
    <property type="match status" value="1"/>
</dbReference>
<evidence type="ECO:0000313" key="2">
    <source>
        <dbReference type="EMBL" id="MXQ14798.1"/>
    </source>
</evidence>
<reference evidence="2 3" key="1">
    <citation type="submission" date="2019-12" db="EMBL/GenBank/DDBJ databases">
        <authorList>
            <person name="Yuan C.-G."/>
        </authorList>
    </citation>
    <scope>NUCLEOTIDE SEQUENCE [LARGE SCALE GENOMIC DNA]</scope>
    <source>
        <strain evidence="2 3">KCTC 23863</strain>
    </source>
</reference>
<keyword evidence="3" id="KW-1185">Reference proteome</keyword>
<feature type="region of interest" description="Disordered" evidence="1">
    <location>
        <begin position="73"/>
        <end position="92"/>
    </location>
</feature>